<dbReference type="EMBL" id="CADCSZ010000186">
    <property type="protein sequence ID" value="CAA9266408.1"/>
    <property type="molecule type" value="Genomic_DNA"/>
</dbReference>
<dbReference type="InterPro" id="IPR024078">
    <property type="entry name" value="LmbE-like_dom_sf"/>
</dbReference>
<dbReference type="PANTHER" id="PTHR12993:SF28">
    <property type="entry name" value="LMBE FAMILY PROTEIN"/>
    <property type="match status" value="1"/>
</dbReference>
<dbReference type="GO" id="GO:0016811">
    <property type="term" value="F:hydrolase activity, acting on carbon-nitrogen (but not peptide) bonds, in linear amides"/>
    <property type="evidence" value="ECO:0007669"/>
    <property type="project" value="TreeGrafter"/>
</dbReference>
<proteinExistence type="predicted"/>
<dbReference type="AlphaFoldDB" id="A0A6J4J0Z9"/>
<name>A0A6J4J0Z9_9ACTN</name>
<dbReference type="InterPro" id="IPR003737">
    <property type="entry name" value="GlcNAc_PI_deacetylase-related"/>
</dbReference>
<dbReference type="GO" id="GO:0016137">
    <property type="term" value="P:glycoside metabolic process"/>
    <property type="evidence" value="ECO:0007669"/>
    <property type="project" value="UniProtKB-ARBA"/>
</dbReference>
<reference evidence="1" key="1">
    <citation type="submission" date="2020-02" db="EMBL/GenBank/DDBJ databases">
        <authorList>
            <person name="Meier V. D."/>
        </authorList>
    </citation>
    <scope>NUCLEOTIDE SEQUENCE</scope>
    <source>
        <strain evidence="1">AVDCRST_MAG76</strain>
    </source>
</reference>
<organism evidence="1">
    <name type="scientific">uncultured Acidimicrobiales bacterium</name>
    <dbReference type="NCBI Taxonomy" id="310071"/>
    <lineage>
        <taxon>Bacteria</taxon>
        <taxon>Bacillati</taxon>
        <taxon>Actinomycetota</taxon>
        <taxon>Acidimicrobiia</taxon>
        <taxon>Acidimicrobiales</taxon>
        <taxon>environmental samples</taxon>
    </lineage>
</organism>
<dbReference type="SUPFAM" id="SSF102588">
    <property type="entry name" value="LmbE-like"/>
    <property type="match status" value="1"/>
</dbReference>
<evidence type="ECO:0000313" key="1">
    <source>
        <dbReference type="EMBL" id="CAA9266408.1"/>
    </source>
</evidence>
<gene>
    <name evidence="1" type="ORF">AVDCRST_MAG76-3104</name>
</gene>
<sequence length="252" mass="27357">MSSDRSEPAVTTDLSTPAVALAVAAHPDDVEFQAGATLARWAAAGCEIHHLILTDGSKGTWDPATDPATLVATREAEQRAAALRLGGTTGGVRFLRWPDGELEGGLRQRAQVAAAIREVRPEVVLGHDPWRRYRLHPDHRNAGWLVCDGVVAARDPLFFPELARPAHRPRALLLWEADEANHVETADDAALEAKVAALLEHRSQFVTTHGITDEADADQRAVFTTRVRDRLTERGAMGGAPLGESFRLLDPL</sequence>
<dbReference type="Pfam" id="PF02585">
    <property type="entry name" value="PIG-L"/>
    <property type="match status" value="1"/>
</dbReference>
<protein>
    <recommendedName>
        <fullName evidence="2">PIG-L family deacetylase</fullName>
    </recommendedName>
</protein>
<dbReference type="PANTHER" id="PTHR12993">
    <property type="entry name" value="N-ACETYLGLUCOSAMINYL-PHOSPHATIDYLINOSITOL DE-N-ACETYLASE-RELATED"/>
    <property type="match status" value="1"/>
</dbReference>
<evidence type="ECO:0008006" key="2">
    <source>
        <dbReference type="Google" id="ProtNLM"/>
    </source>
</evidence>
<accession>A0A6J4J0Z9</accession>
<dbReference type="Gene3D" id="3.40.50.10320">
    <property type="entry name" value="LmbE-like"/>
    <property type="match status" value="1"/>
</dbReference>